<protein>
    <submittedName>
        <fullName evidence="1">Unannotated protein</fullName>
    </submittedName>
</protein>
<organism evidence="1">
    <name type="scientific">freshwater metagenome</name>
    <dbReference type="NCBI Taxonomy" id="449393"/>
    <lineage>
        <taxon>unclassified sequences</taxon>
        <taxon>metagenomes</taxon>
        <taxon>ecological metagenomes</taxon>
    </lineage>
</organism>
<proteinExistence type="predicted"/>
<name>A0A6J6NX80_9ZZZZ</name>
<reference evidence="1" key="1">
    <citation type="submission" date="2020-05" db="EMBL/GenBank/DDBJ databases">
        <authorList>
            <person name="Chiriac C."/>
            <person name="Salcher M."/>
            <person name="Ghai R."/>
            <person name="Kavagutti S V."/>
        </authorList>
    </citation>
    <scope>NUCLEOTIDE SEQUENCE</scope>
</reference>
<evidence type="ECO:0000313" key="1">
    <source>
        <dbReference type="EMBL" id="CAB4690886.1"/>
    </source>
</evidence>
<accession>A0A6J6NX80</accession>
<gene>
    <name evidence="1" type="ORF">UFOPK2366_00749</name>
</gene>
<sequence length="210" mass="22811">MSTIDERIELLRGDPTWINNWSLGGLAYHGEISDSATRGVWLTKDPITPEEYEALVLPEGYRKSGVGLSQHDAAFFLRPPGALVDGPVETVEIGGHSFGLVARGGKPEAGFDGAIVLPVYKSHRVLFAAGRTLEIIDIGHGWFLMPQVVDASLGRSDPGTPATPRTMPEGWTSQHMTIDTDLVIDIPYPARVAIFFNGDIFHGPVRLDLP</sequence>
<dbReference type="EMBL" id="CAEZXM010000118">
    <property type="protein sequence ID" value="CAB4690886.1"/>
    <property type="molecule type" value="Genomic_DNA"/>
</dbReference>
<dbReference type="AlphaFoldDB" id="A0A6J6NX80"/>